<gene>
    <name evidence="2" type="ORF">niasHT_006217</name>
    <name evidence="3" type="ORF">niasHT_006219</name>
</gene>
<evidence type="ECO:0000313" key="2">
    <source>
        <dbReference type="EMBL" id="KAL3121188.1"/>
    </source>
</evidence>
<accession>A0ABD2M105</accession>
<reference evidence="3 4" key="1">
    <citation type="submission" date="2024-10" db="EMBL/GenBank/DDBJ databases">
        <authorList>
            <person name="Kim D."/>
        </authorList>
    </citation>
    <scope>NUCLEOTIDE SEQUENCE [LARGE SCALE GENOMIC DNA]</scope>
    <source>
        <strain evidence="3">BH-2024</strain>
    </source>
</reference>
<sequence length="95" mass="10212">MPIRQAPGFQLLTGATHAHSPSPRFPTEHWCHACQFAKPSGSNCSRMPRMPIRQALGFQLSTGATHANSPSPRVQLLTGDTHAHSPSPRVPTAHG</sequence>
<evidence type="ECO:0000256" key="1">
    <source>
        <dbReference type="SAM" id="MobiDB-lite"/>
    </source>
</evidence>
<evidence type="ECO:0000313" key="3">
    <source>
        <dbReference type="EMBL" id="KAL3121190.1"/>
    </source>
</evidence>
<proteinExistence type="predicted"/>
<keyword evidence="4" id="KW-1185">Reference proteome</keyword>
<name>A0ABD2M105_9BILA</name>
<dbReference type="EMBL" id="JBICBT010000194">
    <property type="protein sequence ID" value="KAL3121188.1"/>
    <property type="molecule type" value="Genomic_DNA"/>
</dbReference>
<dbReference type="AlphaFoldDB" id="A0ABD2M105"/>
<dbReference type="Proteomes" id="UP001620626">
    <property type="component" value="Unassembled WGS sequence"/>
</dbReference>
<organism evidence="3 4">
    <name type="scientific">Heterodera trifolii</name>
    <dbReference type="NCBI Taxonomy" id="157864"/>
    <lineage>
        <taxon>Eukaryota</taxon>
        <taxon>Metazoa</taxon>
        <taxon>Ecdysozoa</taxon>
        <taxon>Nematoda</taxon>
        <taxon>Chromadorea</taxon>
        <taxon>Rhabditida</taxon>
        <taxon>Tylenchina</taxon>
        <taxon>Tylenchomorpha</taxon>
        <taxon>Tylenchoidea</taxon>
        <taxon>Heteroderidae</taxon>
        <taxon>Heteroderinae</taxon>
        <taxon>Heterodera</taxon>
    </lineage>
</organism>
<feature type="region of interest" description="Disordered" evidence="1">
    <location>
        <begin position="62"/>
        <end position="95"/>
    </location>
</feature>
<feature type="region of interest" description="Disordered" evidence="1">
    <location>
        <begin position="1"/>
        <end position="24"/>
    </location>
</feature>
<comment type="caution">
    <text evidence="3">The sequence shown here is derived from an EMBL/GenBank/DDBJ whole genome shotgun (WGS) entry which is preliminary data.</text>
</comment>
<feature type="compositionally biased region" description="Polar residues" evidence="1">
    <location>
        <begin position="62"/>
        <end position="72"/>
    </location>
</feature>
<evidence type="ECO:0000313" key="4">
    <source>
        <dbReference type="Proteomes" id="UP001620626"/>
    </source>
</evidence>
<dbReference type="EMBL" id="JBICBT010000194">
    <property type="protein sequence ID" value="KAL3121190.1"/>
    <property type="molecule type" value="Genomic_DNA"/>
</dbReference>
<protein>
    <submittedName>
        <fullName evidence="3">Uncharacterized protein</fullName>
    </submittedName>
</protein>